<dbReference type="PANTHER" id="PTHR19868">
    <property type="entry name" value="RECEPTOR FOR ACTIVATED PROTEIN KINASE C RACK1"/>
    <property type="match status" value="1"/>
</dbReference>
<keyword evidence="4" id="KW-0687">Ribonucleoprotein</keyword>
<dbReference type="OrthoDB" id="1679703at2759"/>
<dbReference type="PROSITE" id="PS50082">
    <property type="entry name" value="WD_REPEATS_2"/>
    <property type="match status" value="2"/>
</dbReference>
<dbReference type="EMBL" id="SWLB01000003">
    <property type="protein sequence ID" value="KAF3339974.1"/>
    <property type="molecule type" value="Genomic_DNA"/>
</dbReference>
<dbReference type="InterPro" id="IPR045223">
    <property type="entry name" value="RACK1-like"/>
</dbReference>
<reference evidence="6" key="1">
    <citation type="submission" date="2020-01" db="EMBL/GenBank/DDBJ databases">
        <title>Genome sequence of Kobresia littledalei, the first chromosome-level genome in the family Cyperaceae.</title>
        <authorList>
            <person name="Qu G."/>
        </authorList>
    </citation>
    <scope>NUCLEOTIDE SEQUENCE</scope>
    <source>
        <strain evidence="6">C.B.Clarke</strain>
        <tissue evidence="6">Leaf</tissue>
    </source>
</reference>
<feature type="repeat" description="WD" evidence="5">
    <location>
        <begin position="73"/>
        <end position="107"/>
    </location>
</feature>
<feature type="repeat" description="WD" evidence="5">
    <location>
        <begin position="11"/>
        <end position="53"/>
    </location>
</feature>
<dbReference type="GO" id="GO:0045182">
    <property type="term" value="F:translation regulator activity"/>
    <property type="evidence" value="ECO:0007669"/>
    <property type="project" value="InterPro"/>
</dbReference>
<name>A0A833W1B8_9POAL</name>
<dbReference type="GO" id="GO:1990904">
    <property type="term" value="C:ribonucleoprotein complex"/>
    <property type="evidence" value="ECO:0007669"/>
    <property type="project" value="UniProtKB-KW"/>
</dbReference>
<organism evidence="6 7">
    <name type="scientific">Carex littledalei</name>
    <dbReference type="NCBI Taxonomy" id="544730"/>
    <lineage>
        <taxon>Eukaryota</taxon>
        <taxon>Viridiplantae</taxon>
        <taxon>Streptophyta</taxon>
        <taxon>Embryophyta</taxon>
        <taxon>Tracheophyta</taxon>
        <taxon>Spermatophyta</taxon>
        <taxon>Magnoliopsida</taxon>
        <taxon>Liliopsida</taxon>
        <taxon>Poales</taxon>
        <taxon>Cyperaceae</taxon>
        <taxon>Cyperoideae</taxon>
        <taxon>Cariceae</taxon>
        <taxon>Carex</taxon>
        <taxon>Carex subgen. Euthyceras</taxon>
    </lineage>
</organism>
<keyword evidence="3" id="KW-0677">Repeat</keyword>
<dbReference type="AlphaFoldDB" id="A0A833W1B8"/>
<keyword evidence="2 5" id="KW-0853">WD repeat</keyword>
<dbReference type="InterPro" id="IPR019775">
    <property type="entry name" value="WD40_repeat_CS"/>
</dbReference>
<evidence type="ECO:0000256" key="3">
    <source>
        <dbReference type="ARBA" id="ARBA00022737"/>
    </source>
</evidence>
<evidence type="ECO:0000256" key="4">
    <source>
        <dbReference type="ARBA" id="ARBA00023274"/>
    </source>
</evidence>
<dbReference type="InterPro" id="IPR036322">
    <property type="entry name" value="WD40_repeat_dom_sf"/>
</dbReference>
<evidence type="ECO:0000256" key="1">
    <source>
        <dbReference type="ARBA" id="ARBA00007253"/>
    </source>
</evidence>
<dbReference type="Proteomes" id="UP000623129">
    <property type="component" value="Unassembled WGS sequence"/>
</dbReference>
<proteinExistence type="inferred from homology"/>
<dbReference type="Pfam" id="PF00400">
    <property type="entry name" value="WD40"/>
    <property type="match status" value="2"/>
</dbReference>
<dbReference type="InterPro" id="IPR001680">
    <property type="entry name" value="WD40_rpt"/>
</dbReference>
<protein>
    <submittedName>
        <fullName evidence="6">Guanine nucleotide-binding protein subunit beta-like protein</fullName>
    </submittedName>
</protein>
<sequence>MAETLFLRGTLQGHSDMVTAIAVQIKGQARIVSSSRDKSLLVWNLNSLALSANGLVGEGESAPTVLRKPFHRLTGHAHYVQDVVLSSDSMFALSCSRDGMLRLWDLSIGVIERLFVGHLKCVLSVALLTVKRLRKLKETK</sequence>
<dbReference type="GO" id="GO:0043022">
    <property type="term" value="F:ribosome binding"/>
    <property type="evidence" value="ECO:0007669"/>
    <property type="project" value="InterPro"/>
</dbReference>
<gene>
    <name evidence="6" type="ORF">FCM35_KLT15745</name>
</gene>
<dbReference type="InterPro" id="IPR015943">
    <property type="entry name" value="WD40/YVTN_repeat-like_dom_sf"/>
</dbReference>
<dbReference type="SMART" id="SM00320">
    <property type="entry name" value="WD40"/>
    <property type="match status" value="2"/>
</dbReference>
<evidence type="ECO:0000256" key="5">
    <source>
        <dbReference type="PROSITE-ProRule" id="PRU00221"/>
    </source>
</evidence>
<comment type="caution">
    <text evidence="6">The sequence shown here is derived from an EMBL/GenBank/DDBJ whole genome shotgun (WGS) entry which is preliminary data.</text>
</comment>
<dbReference type="PROSITE" id="PS00678">
    <property type="entry name" value="WD_REPEATS_1"/>
    <property type="match status" value="2"/>
</dbReference>
<evidence type="ECO:0000313" key="7">
    <source>
        <dbReference type="Proteomes" id="UP000623129"/>
    </source>
</evidence>
<keyword evidence="7" id="KW-1185">Reference proteome</keyword>
<dbReference type="SUPFAM" id="SSF50978">
    <property type="entry name" value="WD40 repeat-like"/>
    <property type="match status" value="1"/>
</dbReference>
<comment type="similarity">
    <text evidence="1">Belongs to the WD repeat G protein beta family. Ribosomal protein RACK1 subfamily.</text>
</comment>
<accession>A0A833W1B8</accession>
<dbReference type="Gene3D" id="2.130.10.10">
    <property type="entry name" value="YVTN repeat-like/Quinoprotein amine dehydrogenase"/>
    <property type="match status" value="1"/>
</dbReference>
<evidence type="ECO:0000313" key="6">
    <source>
        <dbReference type="EMBL" id="KAF3339974.1"/>
    </source>
</evidence>
<dbReference type="PROSITE" id="PS50294">
    <property type="entry name" value="WD_REPEATS_REGION"/>
    <property type="match status" value="2"/>
</dbReference>
<evidence type="ECO:0000256" key="2">
    <source>
        <dbReference type="ARBA" id="ARBA00022574"/>
    </source>
</evidence>